<dbReference type="Pfam" id="PF04773">
    <property type="entry name" value="FecR"/>
    <property type="match status" value="1"/>
</dbReference>
<name>A0A1V2H7P7_9PROT</name>
<dbReference type="OrthoDB" id="7339213at2"/>
<feature type="domain" description="FecR N-terminal" evidence="3">
    <location>
        <begin position="15"/>
        <end position="55"/>
    </location>
</feature>
<dbReference type="PANTHER" id="PTHR30273">
    <property type="entry name" value="PERIPLASMIC SIGNAL SENSOR AND SIGMA FACTOR ACTIVATOR FECR-RELATED"/>
    <property type="match status" value="1"/>
</dbReference>
<dbReference type="Gene3D" id="2.60.120.1440">
    <property type="match status" value="1"/>
</dbReference>
<keyword evidence="1" id="KW-1133">Transmembrane helix</keyword>
<gene>
    <name evidence="4" type="ORF">BKE38_04140</name>
</gene>
<evidence type="ECO:0000259" key="3">
    <source>
        <dbReference type="Pfam" id="PF16220"/>
    </source>
</evidence>
<dbReference type="InterPro" id="IPR032623">
    <property type="entry name" value="FecR_N"/>
</dbReference>
<dbReference type="GO" id="GO:0016989">
    <property type="term" value="F:sigma factor antagonist activity"/>
    <property type="evidence" value="ECO:0007669"/>
    <property type="project" value="TreeGrafter"/>
</dbReference>
<evidence type="ECO:0000256" key="1">
    <source>
        <dbReference type="SAM" id="Phobius"/>
    </source>
</evidence>
<keyword evidence="5" id="KW-1185">Reference proteome</keyword>
<dbReference type="RefSeq" id="WP_076956123.1">
    <property type="nucleotide sequence ID" value="NZ_MLCO01000026.1"/>
</dbReference>
<dbReference type="AlphaFoldDB" id="A0A1V2H7P7"/>
<dbReference type="Proteomes" id="UP000188879">
    <property type="component" value="Unassembled WGS sequence"/>
</dbReference>
<evidence type="ECO:0000259" key="2">
    <source>
        <dbReference type="Pfam" id="PF04773"/>
    </source>
</evidence>
<feature type="transmembrane region" description="Helical" evidence="1">
    <location>
        <begin position="100"/>
        <end position="125"/>
    </location>
</feature>
<organism evidence="4 5">
    <name type="scientific">Teichococcus deserti</name>
    <dbReference type="NCBI Taxonomy" id="1817963"/>
    <lineage>
        <taxon>Bacteria</taxon>
        <taxon>Pseudomonadati</taxon>
        <taxon>Pseudomonadota</taxon>
        <taxon>Alphaproteobacteria</taxon>
        <taxon>Acetobacterales</taxon>
        <taxon>Roseomonadaceae</taxon>
        <taxon>Roseomonas</taxon>
    </lineage>
</organism>
<sequence length="342" mass="36741">MAPTDPDPAPDLLWEQALTFLMEMREAPQDAALRQAWKRWMAEAPQHREAWARAELTWLAMGQAIRELPPAWPPPLPPVRSTLPPPLPARPIRAQGRRGLLLATGGGALAAGALLAAPGLGGALWQRLQADLRTSAGETRALQLPDGSRLELDTATAVALEFSAAGRRLRLLQGQAFIAVARAVARPLLLRCGVVEVSAPGAAINLRFLGDRLEIALEDGQARARYAPAAGIARDFALEARQSLTLSLADGAPLAPHAPLARALAWRHHRLVAEDTPLRAVLAELGRYLPGLLWLRDRALGEARVSDAYDLRDIPAAIRQAVAPLGGRVREVSPYLVMVGSA</sequence>
<dbReference type="InterPro" id="IPR006860">
    <property type="entry name" value="FecR"/>
</dbReference>
<dbReference type="EMBL" id="MLCO01000026">
    <property type="protein sequence ID" value="ONG57349.1"/>
    <property type="molecule type" value="Genomic_DNA"/>
</dbReference>
<feature type="domain" description="FecR protein" evidence="2">
    <location>
        <begin position="131"/>
        <end position="222"/>
    </location>
</feature>
<dbReference type="PANTHER" id="PTHR30273:SF2">
    <property type="entry name" value="PROTEIN FECR"/>
    <property type="match status" value="1"/>
</dbReference>
<keyword evidence="1" id="KW-0812">Transmembrane</keyword>
<dbReference type="Pfam" id="PF16220">
    <property type="entry name" value="DUF4880"/>
    <property type="match status" value="1"/>
</dbReference>
<dbReference type="InterPro" id="IPR012373">
    <property type="entry name" value="Ferrdict_sens_TM"/>
</dbReference>
<comment type="caution">
    <text evidence="4">The sequence shown here is derived from an EMBL/GenBank/DDBJ whole genome shotgun (WGS) entry which is preliminary data.</text>
</comment>
<protein>
    <recommendedName>
        <fullName evidence="6">FecR protein domain-containing protein</fullName>
    </recommendedName>
</protein>
<evidence type="ECO:0008006" key="6">
    <source>
        <dbReference type="Google" id="ProtNLM"/>
    </source>
</evidence>
<keyword evidence="1" id="KW-0472">Membrane</keyword>
<accession>A0A1V2H7P7</accession>
<dbReference type="PIRSF" id="PIRSF018266">
    <property type="entry name" value="FecR"/>
    <property type="match status" value="1"/>
</dbReference>
<evidence type="ECO:0000313" key="4">
    <source>
        <dbReference type="EMBL" id="ONG57349.1"/>
    </source>
</evidence>
<evidence type="ECO:0000313" key="5">
    <source>
        <dbReference type="Proteomes" id="UP000188879"/>
    </source>
</evidence>
<reference evidence="4 5" key="1">
    <citation type="submission" date="2016-10" db="EMBL/GenBank/DDBJ databases">
        <title>Draft Genome sequence of Roseomonas sp. strain M3.</title>
        <authorList>
            <person name="Subhash Y."/>
            <person name="Lee S."/>
        </authorList>
    </citation>
    <scope>NUCLEOTIDE SEQUENCE [LARGE SCALE GENOMIC DNA]</scope>
    <source>
        <strain evidence="4 5">M3</strain>
    </source>
</reference>
<proteinExistence type="predicted"/>